<evidence type="ECO:0000256" key="1">
    <source>
        <dbReference type="SAM" id="SignalP"/>
    </source>
</evidence>
<comment type="caution">
    <text evidence="2">The sequence shown here is derived from an EMBL/GenBank/DDBJ whole genome shotgun (WGS) entry which is preliminary data.</text>
</comment>
<name>A0AAE4JY21_9CYAN</name>
<feature type="signal peptide" evidence="1">
    <location>
        <begin position="1"/>
        <end position="23"/>
    </location>
</feature>
<keyword evidence="1" id="KW-0732">Signal</keyword>
<sequence>MKLFIYLAILALMYLPGAHLAHAREDFLPMTQGGYASPRSKATLFPNYYLFVNIGTQEVTELLIEFPLGLQVIRGIDVISNDQVIDDVSYTIYSDRITIRFNQPISQKDLKIVLMGTKYSNHLSPIKLLYLSANIKNTPNPVSIGTILIKAN</sequence>
<protein>
    <submittedName>
        <fullName evidence="2">Uncharacterized protein</fullName>
    </submittedName>
</protein>
<keyword evidence="3" id="KW-1185">Reference proteome</keyword>
<dbReference type="EMBL" id="JAVMIP010000015">
    <property type="protein sequence ID" value="MDS3861718.1"/>
    <property type="molecule type" value="Genomic_DNA"/>
</dbReference>
<dbReference type="RefSeq" id="WP_322878953.1">
    <property type="nucleotide sequence ID" value="NZ_JAVMIP010000015.1"/>
</dbReference>
<evidence type="ECO:0000313" key="3">
    <source>
        <dbReference type="Proteomes" id="UP001268256"/>
    </source>
</evidence>
<dbReference type="Proteomes" id="UP001268256">
    <property type="component" value="Unassembled WGS sequence"/>
</dbReference>
<proteinExistence type="predicted"/>
<accession>A0AAE4JY21</accession>
<feature type="chain" id="PRO_5042012922" evidence="1">
    <location>
        <begin position="24"/>
        <end position="152"/>
    </location>
</feature>
<organism evidence="2 3">
    <name type="scientific">Pseudocalidococcus azoricus BACA0444</name>
    <dbReference type="NCBI Taxonomy" id="2918990"/>
    <lineage>
        <taxon>Bacteria</taxon>
        <taxon>Bacillati</taxon>
        <taxon>Cyanobacteriota</taxon>
        <taxon>Cyanophyceae</taxon>
        <taxon>Acaryochloridales</taxon>
        <taxon>Thermosynechococcaceae</taxon>
        <taxon>Pseudocalidococcus</taxon>
        <taxon>Pseudocalidococcus azoricus</taxon>
    </lineage>
</organism>
<dbReference type="AlphaFoldDB" id="A0AAE4JY21"/>
<gene>
    <name evidence="2" type="ORF">RIF25_12985</name>
</gene>
<evidence type="ECO:0000313" key="2">
    <source>
        <dbReference type="EMBL" id="MDS3861718.1"/>
    </source>
</evidence>
<reference evidence="3" key="1">
    <citation type="submission" date="2023-07" db="EMBL/GenBank/DDBJ databases">
        <authorList>
            <person name="Luz R."/>
            <person name="Cordeiro R."/>
            <person name="Fonseca A."/>
            <person name="Goncalves V."/>
        </authorList>
    </citation>
    <scope>NUCLEOTIDE SEQUENCE [LARGE SCALE GENOMIC DNA]</scope>
    <source>
        <strain evidence="3">BACA0444</strain>
    </source>
</reference>